<feature type="non-terminal residue" evidence="2">
    <location>
        <position position="59"/>
    </location>
</feature>
<evidence type="ECO:0000313" key="2">
    <source>
        <dbReference type="EMBL" id="MED6202044.1"/>
    </source>
</evidence>
<comment type="caution">
    <text evidence="2">The sequence shown here is derived from an EMBL/GenBank/DDBJ whole genome shotgun (WGS) entry which is preliminary data.</text>
</comment>
<protein>
    <submittedName>
        <fullName evidence="2">Uncharacterized protein</fullName>
    </submittedName>
</protein>
<evidence type="ECO:0000313" key="3">
    <source>
        <dbReference type="Proteomes" id="UP001341840"/>
    </source>
</evidence>
<reference evidence="2 3" key="1">
    <citation type="journal article" date="2023" name="Plants (Basel)">
        <title>Bridging the Gap: Combining Genomics and Transcriptomics Approaches to Understand Stylosanthes scabra, an Orphan Legume from the Brazilian Caatinga.</title>
        <authorList>
            <person name="Ferreira-Neto J.R.C."/>
            <person name="da Silva M.D."/>
            <person name="Binneck E."/>
            <person name="de Melo N.F."/>
            <person name="da Silva R.H."/>
            <person name="de Melo A.L.T.M."/>
            <person name="Pandolfi V."/>
            <person name="Bustamante F.O."/>
            <person name="Brasileiro-Vidal A.C."/>
            <person name="Benko-Iseppon A.M."/>
        </authorList>
    </citation>
    <scope>NUCLEOTIDE SEQUENCE [LARGE SCALE GENOMIC DNA]</scope>
    <source>
        <tissue evidence="2">Leaves</tissue>
    </source>
</reference>
<evidence type="ECO:0000256" key="1">
    <source>
        <dbReference type="SAM" id="MobiDB-lite"/>
    </source>
</evidence>
<accession>A0ABU6XWJ4</accession>
<feature type="region of interest" description="Disordered" evidence="1">
    <location>
        <begin position="1"/>
        <end position="20"/>
    </location>
</feature>
<name>A0ABU6XWJ4_9FABA</name>
<keyword evidence="3" id="KW-1185">Reference proteome</keyword>
<organism evidence="2 3">
    <name type="scientific">Stylosanthes scabra</name>
    <dbReference type="NCBI Taxonomy" id="79078"/>
    <lineage>
        <taxon>Eukaryota</taxon>
        <taxon>Viridiplantae</taxon>
        <taxon>Streptophyta</taxon>
        <taxon>Embryophyta</taxon>
        <taxon>Tracheophyta</taxon>
        <taxon>Spermatophyta</taxon>
        <taxon>Magnoliopsida</taxon>
        <taxon>eudicotyledons</taxon>
        <taxon>Gunneridae</taxon>
        <taxon>Pentapetalae</taxon>
        <taxon>rosids</taxon>
        <taxon>fabids</taxon>
        <taxon>Fabales</taxon>
        <taxon>Fabaceae</taxon>
        <taxon>Papilionoideae</taxon>
        <taxon>50 kb inversion clade</taxon>
        <taxon>dalbergioids sensu lato</taxon>
        <taxon>Dalbergieae</taxon>
        <taxon>Pterocarpus clade</taxon>
        <taxon>Stylosanthes</taxon>
    </lineage>
</organism>
<dbReference type="EMBL" id="JASCZI010214416">
    <property type="protein sequence ID" value="MED6202044.1"/>
    <property type="molecule type" value="Genomic_DNA"/>
</dbReference>
<proteinExistence type="predicted"/>
<gene>
    <name evidence="2" type="ORF">PIB30_101424</name>
</gene>
<dbReference type="Proteomes" id="UP001341840">
    <property type="component" value="Unassembled WGS sequence"/>
</dbReference>
<sequence>MDAHEMANEEGNNEGMVDEVKRREGSGVGLWNGMKEKNMVVVLNVRLLEVDGAKGKWMW</sequence>